<dbReference type="InterPro" id="IPR006597">
    <property type="entry name" value="Sel1-like"/>
</dbReference>
<accession>A0A174ANX6</accession>
<dbReference type="InterPro" id="IPR026870">
    <property type="entry name" value="Zinc_ribbon_dom"/>
</dbReference>
<keyword evidence="3" id="KW-1185">Reference proteome</keyword>
<dbReference type="STRING" id="187979.ERS852385_01622"/>
<name>A0A174ANX6_9FIRM</name>
<dbReference type="SUPFAM" id="SSF81901">
    <property type="entry name" value="HCP-like"/>
    <property type="match status" value="1"/>
</dbReference>
<dbReference type="Proteomes" id="UP000095546">
    <property type="component" value="Unassembled WGS sequence"/>
</dbReference>
<dbReference type="RefSeq" id="WP_082427735.1">
    <property type="nucleotide sequence ID" value="NZ_CABIWZ010000011.1"/>
</dbReference>
<reference evidence="2 3" key="1">
    <citation type="submission" date="2015-09" db="EMBL/GenBank/DDBJ databases">
        <authorList>
            <consortium name="Pathogen Informatics"/>
        </authorList>
    </citation>
    <scope>NUCLEOTIDE SEQUENCE [LARGE SCALE GENOMIC DNA]</scope>
    <source>
        <strain evidence="2 3">2789STDY5608828</strain>
    </source>
</reference>
<proteinExistence type="predicted"/>
<gene>
    <name evidence="2" type="ORF">ERS852385_01622</name>
</gene>
<feature type="domain" description="Zinc-ribbon" evidence="1">
    <location>
        <begin position="921"/>
        <end position="943"/>
    </location>
</feature>
<dbReference type="OrthoDB" id="9797030at2"/>
<feature type="domain" description="Zinc-ribbon" evidence="1">
    <location>
        <begin position="2"/>
        <end position="24"/>
    </location>
</feature>
<dbReference type="SMART" id="SM00671">
    <property type="entry name" value="SEL1"/>
    <property type="match status" value="2"/>
</dbReference>
<evidence type="ECO:0000313" key="2">
    <source>
        <dbReference type="EMBL" id="CUN89188.1"/>
    </source>
</evidence>
<evidence type="ECO:0000313" key="3">
    <source>
        <dbReference type="Proteomes" id="UP000095546"/>
    </source>
</evidence>
<organism evidence="2 3">
    <name type="scientific">Mitsuokella jalaludinii</name>
    <dbReference type="NCBI Taxonomy" id="187979"/>
    <lineage>
        <taxon>Bacteria</taxon>
        <taxon>Bacillati</taxon>
        <taxon>Bacillota</taxon>
        <taxon>Negativicutes</taxon>
        <taxon>Selenomonadales</taxon>
        <taxon>Selenomonadaceae</taxon>
        <taxon>Mitsuokella</taxon>
    </lineage>
</organism>
<dbReference type="Gene3D" id="1.25.40.10">
    <property type="entry name" value="Tetratricopeptide repeat domain"/>
    <property type="match status" value="1"/>
</dbReference>
<dbReference type="Pfam" id="PF13240">
    <property type="entry name" value="Zn_Ribbon_1"/>
    <property type="match status" value="2"/>
</dbReference>
<dbReference type="InterPro" id="IPR011990">
    <property type="entry name" value="TPR-like_helical_dom_sf"/>
</dbReference>
<protein>
    <submittedName>
        <fullName evidence="2">Double zinc ribbon</fullName>
    </submittedName>
</protein>
<evidence type="ECO:0000259" key="1">
    <source>
        <dbReference type="Pfam" id="PF13240"/>
    </source>
</evidence>
<sequence>MFCMNCGTKLPDHARFCFNCGAKVPEGPDDGAAADEGQAPVAGPQDEPLTDIPGSHFTLLGKYEVELPRATAIYNQLWAPFNREGIRIALLARYEIRKHLKEHVVENPVEFSAQVLAYCMTVCDPLFEKAVELLIDRGIDYVTKKDLWDRLDDSATSTDLVKAMLADKAAIEDYEKDLAVERQADKASWRGGGFGITGAITGTIKASMMNTAQDALSALGRSITGNSYSDRLERFIQDRSAKRNYPAMARDFINSVCRFDLFNEVYQLLAEEGRVPKVSFETSKADSRRKNLLERYASGKLEKEEVLRGLCSCLEITGETQSVYEALLELEPSAARDVFHIAASEGEELELAKSVWQTYEIDKKVGQDFHFPDWMPNFLSRPFYVVAGPAMLLALLIELRDLPQMFRKEGTAPMYIALTAGTYWIPADANDVSFWGMDREVELTLDHPGDTDWIGHGVHFHLVQFRGNAAAWSKELREKKLQEAEALLGARDKARALSAFLLAAEMGSAEAAWQAGILQAKDGQQEEAQWSSVEAAVLGKKEAAWVLYQYLKKKQNEQCAAYRRLAAKDAQALVDAGKYDEALAWYETLVAEGDGTACLYLGQMAEQGKGMEKDEAKAMDWYEKAKAYGCEEAGQALGALAFSWGQKMEEKARKESGKQALTDWQQAWHEYQRALAEDYPGAAEKIKALGLQLGKEMEDEGQDAEALAYYQAALDLGSQDALLRAARLCVDPQSETFDFTEAWRLYQKAAQNAEDADAVSDEWNSRKALVPLDVRVDCLRDVVKDKMANAAYYYWGEKLSNPLDNAMKSYGARAGVTPEQVVLLCDPTHSLFWGKGEEGFLITEDGQLICSLGTKISLDALGPLEYREEELVATTSGTVLARFKGESDEDPTFCDLLNEIVLIRHPQGQEQEASAQQPTSFCPQCGAPANPGARFCGQCGSPLPFTK</sequence>
<dbReference type="AlphaFoldDB" id="A0A174ANX6"/>
<dbReference type="EMBL" id="CYYU01000011">
    <property type="protein sequence ID" value="CUN89188.1"/>
    <property type="molecule type" value="Genomic_DNA"/>
</dbReference>
<dbReference type="eggNOG" id="ENOG5033TJC">
    <property type="taxonomic scope" value="Bacteria"/>
</dbReference>